<dbReference type="AlphaFoldDB" id="A4J497"/>
<evidence type="ECO:0000313" key="2">
    <source>
        <dbReference type="EMBL" id="ABO49900.1"/>
    </source>
</evidence>
<dbReference type="Proteomes" id="UP000001556">
    <property type="component" value="Chromosome"/>
</dbReference>
<gene>
    <name evidence="2" type="ordered locus">Dred_1369</name>
</gene>
<dbReference type="HOGENOM" id="CLU_2272826_0_0_9"/>
<dbReference type="EMBL" id="CP000612">
    <property type="protein sequence ID" value="ABO49900.1"/>
    <property type="molecule type" value="Genomic_DNA"/>
</dbReference>
<reference evidence="2 3" key="1">
    <citation type="submission" date="2007-03" db="EMBL/GenBank/DDBJ databases">
        <title>Complete sequence of Desulfotomaculum reducens MI-1.</title>
        <authorList>
            <consortium name="US DOE Joint Genome Institute"/>
            <person name="Copeland A."/>
            <person name="Lucas S."/>
            <person name="Lapidus A."/>
            <person name="Barry K."/>
            <person name="Detter J.C."/>
            <person name="Glavina del Rio T."/>
            <person name="Hammon N."/>
            <person name="Israni S."/>
            <person name="Dalin E."/>
            <person name="Tice H."/>
            <person name="Pitluck S."/>
            <person name="Sims D."/>
            <person name="Brettin T."/>
            <person name="Bruce D."/>
            <person name="Han C."/>
            <person name="Tapia R."/>
            <person name="Schmutz J."/>
            <person name="Larimer F."/>
            <person name="Land M."/>
            <person name="Hauser L."/>
            <person name="Kyrpides N."/>
            <person name="Kim E."/>
            <person name="Tebo B.M."/>
            <person name="Richardson P."/>
        </authorList>
    </citation>
    <scope>NUCLEOTIDE SEQUENCE [LARGE SCALE GENOMIC DNA]</scope>
    <source>
        <strain evidence="2 3">MI-1</strain>
    </source>
</reference>
<proteinExistence type="predicted"/>
<keyword evidence="1" id="KW-0812">Transmembrane</keyword>
<keyword evidence="3" id="KW-1185">Reference proteome</keyword>
<sequence>MAESMIDITTIVMTLTVFLTEAFKRYLMNKQIPEEEAKFWSPFCAILIGMLLNLSTILLLEVKDYQTFWTTFQWQQILKDGLEIGMKAGGLYGMGKVVVNRTWKKDLTPP</sequence>
<keyword evidence="1" id="KW-1133">Transmembrane helix</keyword>
<name>A4J497_DESRM</name>
<feature type="transmembrane region" description="Helical" evidence="1">
    <location>
        <begin position="6"/>
        <end position="27"/>
    </location>
</feature>
<dbReference type="RefSeq" id="WP_011877720.1">
    <property type="nucleotide sequence ID" value="NC_009253.1"/>
</dbReference>
<protein>
    <submittedName>
        <fullName evidence="2">Uncharacterized protein</fullName>
    </submittedName>
</protein>
<evidence type="ECO:0000256" key="1">
    <source>
        <dbReference type="SAM" id="Phobius"/>
    </source>
</evidence>
<evidence type="ECO:0000313" key="3">
    <source>
        <dbReference type="Proteomes" id="UP000001556"/>
    </source>
</evidence>
<keyword evidence="1" id="KW-0472">Membrane</keyword>
<feature type="transmembrane region" description="Helical" evidence="1">
    <location>
        <begin position="39"/>
        <end position="60"/>
    </location>
</feature>
<dbReference type="KEGG" id="drm:Dred_1369"/>
<organism evidence="2 3">
    <name type="scientific">Desulforamulus reducens (strain ATCC BAA-1160 / DSM 100696 / MI-1)</name>
    <name type="common">Desulfotomaculum reducens</name>
    <dbReference type="NCBI Taxonomy" id="349161"/>
    <lineage>
        <taxon>Bacteria</taxon>
        <taxon>Bacillati</taxon>
        <taxon>Bacillota</taxon>
        <taxon>Clostridia</taxon>
        <taxon>Eubacteriales</taxon>
        <taxon>Peptococcaceae</taxon>
        <taxon>Desulforamulus</taxon>
    </lineage>
</organism>
<accession>A4J497</accession>